<dbReference type="KEGG" id="spaa:SPAPADRAFT_60297"/>
<dbReference type="InParanoid" id="G3AKR1"/>
<dbReference type="HOGENOM" id="CLU_1251357_0_0_1"/>
<accession>G3AKR1</accession>
<evidence type="ECO:0000313" key="2">
    <source>
        <dbReference type="EMBL" id="EGW32965.1"/>
    </source>
</evidence>
<feature type="region of interest" description="Disordered" evidence="1">
    <location>
        <begin position="39"/>
        <end position="60"/>
    </location>
</feature>
<evidence type="ECO:0000313" key="3">
    <source>
        <dbReference type="Proteomes" id="UP000000709"/>
    </source>
</evidence>
<proteinExistence type="predicted"/>
<protein>
    <submittedName>
        <fullName evidence="2">Uncharacterized protein</fullName>
    </submittedName>
</protein>
<reference evidence="2 3" key="1">
    <citation type="journal article" date="2011" name="Proc. Natl. Acad. Sci. U.S.A.">
        <title>Comparative genomics of xylose-fermenting fungi for enhanced biofuel production.</title>
        <authorList>
            <person name="Wohlbach D.J."/>
            <person name="Kuo A."/>
            <person name="Sato T.K."/>
            <person name="Potts K.M."/>
            <person name="Salamov A.A."/>
            <person name="LaButti K.M."/>
            <person name="Sun H."/>
            <person name="Clum A."/>
            <person name="Pangilinan J.L."/>
            <person name="Lindquist E.A."/>
            <person name="Lucas S."/>
            <person name="Lapidus A."/>
            <person name="Jin M."/>
            <person name="Gunawan C."/>
            <person name="Balan V."/>
            <person name="Dale B.E."/>
            <person name="Jeffries T.W."/>
            <person name="Zinkel R."/>
            <person name="Barry K.W."/>
            <person name="Grigoriev I.V."/>
            <person name="Gasch A.P."/>
        </authorList>
    </citation>
    <scope>NUCLEOTIDE SEQUENCE [LARGE SCALE GENOMIC DNA]</scope>
    <source>
        <strain evidence="3">NRRL Y-27907 / 11-Y1</strain>
    </source>
</reference>
<dbReference type="EMBL" id="GL996501">
    <property type="protein sequence ID" value="EGW32965.1"/>
    <property type="molecule type" value="Genomic_DNA"/>
</dbReference>
<feature type="compositionally biased region" description="Polar residues" evidence="1">
    <location>
        <begin position="47"/>
        <end position="60"/>
    </location>
</feature>
<evidence type="ECO:0000256" key="1">
    <source>
        <dbReference type="SAM" id="MobiDB-lite"/>
    </source>
</evidence>
<dbReference type="GeneID" id="18873327"/>
<organism evidence="3">
    <name type="scientific">Spathaspora passalidarum (strain NRRL Y-27907 / 11-Y1)</name>
    <dbReference type="NCBI Taxonomy" id="619300"/>
    <lineage>
        <taxon>Eukaryota</taxon>
        <taxon>Fungi</taxon>
        <taxon>Dikarya</taxon>
        <taxon>Ascomycota</taxon>
        <taxon>Saccharomycotina</taxon>
        <taxon>Pichiomycetes</taxon>
        <taxon>Debaryomycetaceae</taxon>
        <taxon>Spathaspora</taxon>
    </lineage>
</organism>
<feature type="region of interest" description="Disordered" evidence="1">
    <location>
        <begin position="174"/>
        <end position="199"/>
    </location>
</feature>
<gene>
    <name evidence="2" type="ORF">SPAPADRAFT_60297</name>
</gene>
<dbReference type="AlphaFoldDB" id="G3AKR1"/>
<name>G3AKR1_SPAPN</name>
<dbReference type="RefSeq" id="XP_007374480.1">
    <property type="nucleotide sequence ID" value="XM_007374418.1"/>
</dbReference>
<feature type="compositionally biased region" description="Low complexity" evidence="1">
    <location>
        <begin position="178"/>
        <end position="199"/>
    </location>
</feature>
<sequence>MPNSGINPLSSGTGHLPGLNATTNLNSYLIGSGSQLQSIQNQSQQLPPFNSIQNKLPSPPTTQTMLNMSNTNAMVNSVFNISSLTANINNSGTTAGTALMPLLATSNTLNPSHLFKTSSNSKNNMLFGTTTSSGNNLLNELKLSNSQYGTQSSTPQQFANNSFSASFGLGQLGSSRDTTAGNSGNPGANSGTNAGGTSSASVNGISSSILNNIGSFNDSGW</sequence>
<keyword evidence="3" id="KW-1185">Reference proteome</keyword>
<dbReference type="Proteomes" id="UP000000709">
    <property type="component" value="Unassembled WGS sequence"/>
</dbReference>